<keyword evidence="4" id="KW-1185">Reference proteome</keyword>
<dbReference type="PANTHER" id="PTHR48081:SF8">
    <property type="entry name" value="ALPHA_BETA HYDROLASE FOLD-3 DOMAIN-CONTAINING PROTEIN-RELATED"/>
    <property type="match status" value="1"/>
</dbReference>
<name>A0A545VSW8_9HYPO</name>
<dbReference type="GO" id="GO:0016787">
    <property type="term" value="F:hydrolase activity"/>
    <property type="evidence" value="ECO:0007669"/>
    <property type="project" value="UniProtKB-KW"/>
</dbReference>
<dbReference type="InterPro" id="IPR029058">
    <property type="entry name" value="AB_hydrolase_fold"/>
</dbReference>
<keyword evidence="1" id="KW-0378">Hydrolase</keyword>
<comment type="caution">
    <text evidence="3">The sequence shown here is derived from an EMBL/GenBank/DDBJ whole genome shotgun (WGS) entry which is preliminary data.</text>
</comment>
<accession>A0A545VSW8</accession>
<dbReference type="STRING" id="43265.A0A545VSW8"/>
<dbReference type="Pfam" id="PF07859">
    <property type="entry name" value="Abhydrolase_3"/>
    <property type="match status" value="1"/>
</dbReference>
<dbReference type="OrthoDB" id="408631at2759"/>
<protein>
    <submittedName>
        <fullName evidence="3">Esterase</fullName>
    </submittedName>
</protein>
<dbReference type="PANTHER" id="PTHR48081">
    <property type="entry name" value="AB HYDROLASE SUPERFAMILY PROTEIN C4A8.06C"/>
    <property type="match status" value="1"/>
</dbReference>
<dbReference type="SUPFAM" id="SSF53474">
    <property type="entry name" value="alpha/beta-Hydrolases"/>
    <property type="match status" value="1"/>
</dbReference>
<gene>
    <name evidence="3" type="ORF">IF1G_08202</name>
</gene>
<dbReference type="Proteomes" id="UP000315783">
    <property type="component" value="Unassembled WGS sequence"/>
</dbReference>
<evidence type="ECO:0000256" key="1">
    <source>
        <dbReference type="ARBA" id="ARBA00022801"/>
    </source>
</evidence>
<sequence>MADKSHEPVQPIHPSMEGKLDPVFVQLYNDNVAYKPNSGPIDLAVLRKHYSQLYSYGTGPAPEAARTYDTTFPLDDGSGAELGLRVYEPDSPGPWPVHVDFHGGGWGLGDLDTEAHICKHICRQANVAVIDVAYRLVPEHPYPAQITDSWAALRHIHAHGAARFNIRPDSISVGGVSAGGCIALALAHLARDAGLPLRLVAAGTPVVDDLPASPADSPHASMRENEFAPTLNWARLAYFNRFKFAPEDAGPDAVRAAKARAGWFANLLDAPDFAGLAPRTVIFTAGADPLRDEGEAYARKLAEHGNEVVLRRFVAVPHPFMHMDGSLKQGREFIDETARYVRLAHWDQ</sequence>
<dbReference type="InterPro" id="IPR013094">
    <property type="entry name" value="AB_hydrolase_3"/>
</dbReference>
<feature type="domain" description="Alpha/beta hydrolase fold-3" evidence="2">
    <location>
        <begin position="99"/>
        <end position="321"/>
    </location>
</feature>
<proteinExistence type="predicted"/>
<reference evidence="3 4" key="1">
    <citation type="journal article" date="2019" name="Appl. Microbiol. Biotechnol.">
        <title>Genome sequence of Isaria javanica and comparative genome analysis insights into family S53 peptidase evolution in fungal entomopathogens.</title>
        <authorList>
            <person name="Lin R."/>
            <person name="Zhang X."/>
            <person name="Xin B."/>
            <person name="Zou M."/>
            <person name="Gao Y."/>
            <person name="Qin F."/>
            <person name="Hu Q."/>
            <person name="Xie B."/>
            <person name="Cheng X."/>
        </authorList>
    </citation>
    <scope>NUCLEOTIDE SEQUENCE [LARGE SCALE GENOMIC DNA]</scope>
    <source>
        <strain evidence="3 4">IJ1G</strain>
    </source>
</reference>
<organism evidence="3 4">
    <name type="scientific">Cordyceps javanica</name>
    <dbReference type="NCBI Taxonomy" id="43265"/>
    <lineage>
        <taxon>Eukaryota</taxon>
        <taxon>Fungi</taxon>
        <taxon>Dikarya</taxon>
        <taxon>Ascomycota</taxon>
        <taxon>Pezizomycotina</taxon>
        <taxon>Sordariomycetes</taxon>
        <taxon>Hypocreomycetidae</taxon>
        <taxon>Hypocreales</taxon>
        <taxon>Cordycipitaceae</taxon>
        <taxon>Cordyceps</taxon>
    </lineage>
</organism>
<evidence type="ECO:0000259" key="2">
    <source>
        <dbReference type="Pfam" id="PF07859"/>
    </source>
</evidence>
<dbReference type="EMBL" id="SPUK01000013">
    <property type="protein sequence ID" value="TQV92899.1"/>
    <property type="molecule type" value="Genomic_DNA"/>
</dbReference>
<dbReference type="Gene3D" id="3.40.50.1820">
    <property type="entry name" value="alpha/beta hydrolase"/>
    <property type="match status" value="1"/>
</dbReference>
<evidence type="ECO:0000313" key="4">
    <source>
        <dbReference type="Proteomes" id="UP000315783"/>
    </source>
</evidence>
<evidence type="ECO:0000313" key="3">
    <source>
        <dbReference type="EMBL" id="TQV92899.1"/>
    </source>
</evidence>
<dbReference type="AlphaFoldDB" id="A0A545VSW8"/>
<dbReference type="InterPro" id="IPR050300">
    <property type="entry name" value="GDXG_lipolytic_enzyme"/>
</dbReference>